<accession>A0ABW4ZCG2</accession>
<gene>
    <name evidence="2" type="ORF">ACFSW8_12410</name>
</gene>
<organism evidence="2 3">
    <name type="scientific">Rubritalea tangerina</name>
    <dbReference type="NCBI Taxonomy" id="430798"/>
    <lineage>
        <taxon>Bacteria</taxon>
        <taxon>Pseudomonadati</taxon>
        <taxon>Verrucomicrobiota</taxon>
        <taxon>Verrucomicrobiia</taxon>
        <taxon>Verrucomicrobiales</taxon>
        <taxon>Rubritaleaceae</taxon>
        <taxon>Rubritalea</taxon>
    </lineage>
</organism>
<keyword evidence="3" id="KW-1185">Reference proteome</keyword>
<dbReference type="EMBL" id="JBHUJB010000050">
    <property type="protein sequence ID" value="MFD2159703.1"/>
    <property type="molecule type" value="Genomic_DNA"/>
</dbReference>
<evidence type="ECO:0000256" key="1">
    <source>
        <dbReference type="SAM" id="SignalP"/>
    </source>
</evidence>
<keyword evidence="1" id="KW-0732">Signal</keyword>
<reference evidence="3" key="1">
    <citation type="journal article" date="2019" name="Int. J. Syst. Evol. Microbiol.">
        <title>The Global Catalogue of Microorganisms (GCM) 10K type strain sequencing project: providing services to taxonomists for standard genome sequencing and annotation.</title>
        <authorList>
            <consortium name="The Broad Institute Genomics Platform"/>
            <consortium name="The Broad Institute Genome Sequencing Center for Infectious Disease"/>
            <person name="Wu L."/>
            <person name="Ma J."/>
        </authorList>
    </citation>
    <scope>NUCLEOTIDE SEQUENCE [LARGE SCALE GENOMIC DNA]</scope>
    <source>
        <strain evidence="3">CCUG 57942</strain>
    </source>
</reference>
<protein>
    <submittedName>
        <fullName evidence="2">Uncharacterized protein</fullName>
    </submittedName>
</protein>
<feature type="chain" id="PRO_5045182948" evidence="1">
    <location>
        <begin position="22"/>
        <end position="200"/>
    </location>
</feature>
<evidence type="ECO:0000313" key="2">
    <source>
        <dbReference type="EMBL" id="MFD2159703.1"/>
    </source>
</evidence>
<dbReference type="RefSeq" id="WP_377178379.1">
    <property type="nucleotide sequence ID" value="NZ_JBHUJB010000050.1"/>
</dbReference>
<sequence>MNKTTILLCSLALLLTKTLVAQNTPFDKKETTPAPTEELKVNVSITAVSLPLSTAFHLLKKNDSEIYNGSIKLLESGEATIEKVIAFKASDQELVIYRSQRSQPNQTEEKADLKSMLKTSDTIETRTAFENGTWSVAATINSDIIVNHSIPGHVENFQYQATRISAPNKKPVFLSSYQPQNSNSNSEGKVWLYFLTITEI</sequence>
<dbReference type="Proteomes" id="UP001597389">
    <property type="component" value="Unassembled WGS sequence"/>
</dbReference>
<feature type="signal peptide" evidence="1">
    <location>
        <begin position="1"/>
        <end position="21"/>
    </location>
</feature>
<evidence type="ECO:0000313" key="3">
    <source>
        <dbReference type="Proteomes" id="UP001597389"/>
    </source>
</evidence>
<proteinExistence type="predicted"/>
<comment type="caution">
    <text evidence="2">The sequence shown here is derived from an EMBL/GenBank/DDBJ whole genome shotgun (WGS) entry which is preliminary data.</text>
</comment>
<name>A0ABW4ZCG2_9BACT</name>